<evidence type="ECO:0008006" key="3">
    <source>
        <dbReference type="Google" id="ProtNLM"/>
    </source>
</evidence>
<accession>A0A7Y0Q586</accession>
<evidence type="ECO:0000313" key="2">
    <source>
        <dbReference type="Proteomes" id="UP000533476"/>
    </source>
</evidence>
<keyword evidence="2" id="KW-1185">Reference proteome</keyword>
<dbReference type="AlphaFoldDB" id="A0A7Y0Q586"/>
<dbReference type="Proteomes" id="UP000533476">
    <property type="component" value="Unassembled WGS sequence"/>
</dbReference>
<organism evidence="1 2">
    <name type="scientific">Sulfobacillus harzensis</name>
    <dbReference type="NCBI Taxonomy" id="2729629"/>
    <lineage>
        <taxon>Bacteria</taxon>
        <taxon>Bacillati</taxon>
        <taxon>Bacillota</taxon>
        <taxon>Clostridia</taxon>
        <taxon>Eubacteriales</taxon>
        <taxon>Clostridiales Family XVII. Incertae Sedis</taxon>
        <taxon>Sulfobacillus</taxon>
    </lineage>
</organism>
<dbReference type="InterPro" id="IPR021109">
    <property type="entry name" value="Peptidase_aspartic_dom_sf"/>
</dbReference>
<comment type="caution">
    <text evidence="1">The sequence shown here is derived from an EMBL/GenBank/DDBJ whole genome shotgun (WGS) entry which is preliminary data.</text>
</comment>
<dbReference type="RefSeq" id="WP_169103374.1">
    <property type="nucleotide sequence ID" value="NZ_JABBVZ010000298.1"/>
</dbReference>
<dbReference type="Pfam" id="PF13650">
    <property type="entry name" value="Asp_protease_2"/>
    <property type="match status" value="1"/>
</dbReference>
<proteinExistence type="predicted"/>
<protein>
    <recommendedName>
        <fullName evidence="3">Aspartyl protease</fullName>
    </recommendedName>
</protein>
<dbReference type="EMBL" id="JABBVZ010000298">
    <property type="protein sequence ID" value="NMP25190.1"/>
    <property type="molecule type" value="Genomic_DNA"/>
</dbReference>
<name>A0A7Y0Q586_9FIRM</name>
<sequence>MRLEYRDGLLFASLTIEHGGRTVTVDNVIVDTGAADTIIDIIAVEPLQLAADEDDVIVRMAGLGGFDYAVRKTVDALTFAGHTLRKPSVDFGNLVGHPGIHGLLGMDILTHGQFVLDLHAVTINPHRGLDSHRF</sequence>
<evidence type="ECO:0000313" key="1">
    <source>
        <dbReference type="EMBL" id="NMP25190.1"/>
    </source>
</evidence>
<dbReference type="Gene3D" id="2.40.70.10">
    <property type="entry name" value="Acid Proteases"/>
    <property type="match status" value="1"/>
</dbReference>
<reference evidence="1 2" key="1">
    <citation type="submission" date="2020-04" db="EMBL/GenBank/DDBJ databases">
        <authorList>
            <person name="Zhang R."/>
            <person name="Schippers A."/>
        </authorList>
    </citation>
    <scope>NUCLEOTIDE SEQUENCE [LARGE SCALE GENOMIC DNA]</scope>
    <source>
        <strain evidence="1 2">DSM 109850</strain>
    </source>
</reference>
<dbReference type="SUPFAM" id="SSF50630">
    <property type="entry name" value="Acid proteases"/>
    <property type="match status" value="1"/>
</dbReference>
<gene>
    <name evidence="1" type="ORF">HIJ39_23135</name>
</gene>